<dbReference type="Proteomes" id="UP001157418">
    <property type="component" value="Unassembled WGS sequence"/>
</dbReference>
<dbReference type="PANTHER" id="PTHR11439">
    <property type="entry name" value="GAG-POL-RELATED RETROTRANSPOSON"/>
    <property type="match status" value="1"/>
</dbReference>
<name>A0AAU9NIK8_9ASTR</name>
<comment type="caution">
    <text evidence="1">The sequence shown here is derived from an EMBL/GenBank/DDBJ whole genome shotgun (WGS) entry which is preliminary data.</text>
</comment>
<dbReference type="EMBL" id="CAKMRJ010004445">
    <property type="protein sequence ID" value="CAH1437650.1"/>
    <property type="molecule type" value="Genomic_DNA"/>
</dbReference>
<dbReference type="AlphaFoldDB" id="A0AAU9NIK8"/>
<evidence type="ECO:0000313" key="2">
    <source>
        <dbReference type="Proteomes" id="UP001157418"/>
    </source>
</evidence>
<dbReference type="CDD" id="cd09272">
    <property type="entry name" value="RNase_HI_RT_Ty1"/>
    <property type="match status" value="1"/>
</dbReference>
<evidence type="ECO:0000313" key="1">
    <source>
        <dbReference type="EMBL" id="CAH1437650.1"/>
    </source>
</evidence>
<sequence length="125" mass="14452">MKSTTVYCVYLGGNLINWSSKKKKSVARSTTEAEYRALSEVGTQVIWLRSLLTEVGFHSKEPTIVWCDNSGARQLTANIVFHSKTKHIKIDVHYIRDKVARKEIEVRYIPSLQQTEDIHHFEWAC</sequence>
<keyword evidence="2" id="KW-1185">Reference proteome</keyword>
<organism evidence="1 2">
    <name type="scientific">Lactuca virosa</name>
    <dbReference type="NCBI Taxonomy" id="75947"/>
    <lineage>
        <taxon>Eukaryota</taxon>
        <taxon>Viridiplantae</taxon>
        <taxon>Streptophyta</taxon>
        <taxon>Embryophyta</taxon>
        <taxon>Tracheophyta</taxon>
        <taxon>Spermatophyta</taxon>
        <taxon>Magnoliopsida</taxon>
        <taxon>eudicotyledons</taxon>
        <taxon>Gunneridae</taxon>
        <taxon>Pentapetalae</taxon>
        <taxon>asterids</taxon>
        <taxon>campanulids</taxon>
        <taxon>Asterales</taxon>
        <taxon>Asteraceae</taxon>
        <taxon>Cichorioideae</taxon>
        <taxon>Cichorieae</taxon>
        <taxon>Lactucinae</taxon>
        <taxon>Lactuca</taxon>
    </lineage>
</organism>
<gene>
    <name evidence="1" type="ORF">LVIROSA_LOCUS23958</name>
</gene>
<proteinExistence type="predicted"/>
<reference evidence="1 2" key="1">
    <citation type="submission" date="2022-01" db="EMBL/GenBank/DDBJ databases">
        <authorList>
            <person name="Xiong W."/>
            <person name="Schranz E."/>
        </authorList>
    </citation>
    <scope>NUCLEOTIDE SEQUENCE [LARGE SCALE GENOMIC DNA]</scope>
</reference>
<accession>A0AAU9NIK8</accession>
<dbReference type="PANTHER" id="PTHR11439:SF467">
    <property type="entry name" value="INTEGRASE CATALYTIC DOMAIN-CONTAINING PROTEIN"/>
    <property type="match status" value="1"/>
</dbReference>
<protein>
    <submittedName>
        <fullName evidence="1">Uncharacterized protein</fullName>
    </submittedName>
</protein>